<protein>
    <submittedName>
        <fullName evidence="10">Membrane protein</fullName>
    </submittedName>
</protein>
<feature type="compositionally biased region" description="Low complexity" evidence="7">
    <location>
        <begin position="459"/>
        <end position="483"/>
    </location>
</feature>
<dbReference type="EMBL" id="FUEZ01000003">
    <property type="protein sequence ID" value="SPM39179.1"/>
    <property type="molecule type" value="Genomic_DNA"/>
</dbReference>
<comment type="similarity">
    <text evidence="2">Belongs to the ABC-2 integral membrane protein family.</text>
</comment>
<evidence type="ECO:0000256" key="6">
    <source>
        <dbReference type="ARBA" id="ARBA00023136"/>
    </source>
</evidence>
<organism evidence="10 11">
    <name type="scientific">Mycobacterium numidiamassiliense</name>
    <dbReference type="NCBI Taxonomy" id="1841861"/>
    <lineage>
        <taxon>Bacteria</taxon>
        <taxon>Bacillati</taxon>
        <taxon>Actinomycetota</taxon>
        <taxon>Actinomycetes</taxon>
        <taxon>Mycobacteriales</taxon>
        <taxon>Mycobacteriaceae</taxon>
        <taxon>Mycobacterium</taxon>
    </lineage>
</organism>
<gene>
    <name evidence="10" type="ORF">MNAB215_1361</name>
</gene>
<dbReference type="AlphaFoldDB" id="A0A2U3P608"/>
<dbReference type="RefSeq" id="WP_077078022.1">
    <property type="nucleotide sequence ID" value="NZ_FUEZ01000003.1"/>
</dbReference>
<sequence length="494" mass="52014">MSESQQPRHAAPNPKHDVKALRTVQFWALPILATLALMSALCALYLGGILNPTTNLRHFPIAVVNEDAGPTGAKIVDGLSANLDKNKFDVQVVSHDEAQRLLDTAKVYGEMVIPPTFSSRLREYGESALMPGHVERPSIAIYTNQRAGTLGSSIAGQTLNLAATKINQQVGQQLSAQVAAQSGGAELTGAAQLGLASPVDVKSAVYNPLPNGTGNGLSAFYYALLLLLAGFTGSIVVSTLVDSLLGYVPAEWGPVYRFAEQANISRFRTLLVKWSIMVVLAVITSAVYLAIAHGLGMPITLGWQLWAYGVFAIIAVGVTSSSLIAVLGSMGLLFSMLVFVILGLPSAGATVPLEAVPPFFRWLAEFEPMHQVFLGIRSLLYLNGSGQAGLSQALWMTGIGLIIGLLVGGITTRIYDRSGFHRIQGAVEMAIAEAHQAQHKSRTDTGPKHGIGSADKADTATAPDPAKATASAKAAASEPAGAPDAERESPSERT</sequence>
<keyword evidence="6 8" id="KW-0472">Membrane</keyword>
<evidence type="ECO:0000259" key="9">
    <source>
        <dbReference type="Pfam" id="PF12051"/>
    </source>
</evidence>
<dbReference type="STRING" id="1841861.GCA_900157365_05564"/>
<reference evidence="10 11" key="1">
    <citation type="submission" date="2017-01" db="EMBL/GenBank/DDBJ databases">
        <authorList>
            <consortium name="Urmite Genomes"/>
        </authorList>
    </citation>
    <scope>NUCLEOTIDE SEQUENCE [LARGE SCALE GENOMIC DNA]</scope>
    <source>
        <strain evidence="10 11">AB215</strain>
    </source>
</reference>
<feature type="transmembrane region" description="Helical" evidence="8">
    <location>
        <begin position="393"/>
        <end position="415"/>
    </location>
</feature>
<dbReference type="Gene3D" id="3.40.1710.10">
    <property type="entry name" value="abc type-2 transporter like domain"/>
    <property type="match status" value="1"/>
</dbReference>
<keyword evidence="3" id="KW-1003">Cell membrane</keyword>
<feature type="transmembrane region" description="Helical" evidence="8">
    <location>
        <begin position="303"/>
        <end position="325"/>
    </location>
</feature>
<comment type="subcellular location">
    <subcellularLocation>
        <location evidence="1">Cell membrane</location>
        <topology evidence="1">Multi-pass membrane protein</topology>
    </subcellularLocation>
</comment>
<evidence type="ECO:0000256" key="2">
    <source>
        <dbReference type="ARBA" id="ARBA00007783"/>
    </source>
</evidence>
<evidence type="ECO:0000256" key="8">
    <source>
        <dbReference type="SAM" id="Phobius"/>
    </source>
</evidence>
<dbReference type="InterPro" id="IPR051328">
    <property type="entry name" value="T7SS_ABC-Transporter"/>
</dbReference>
<proteinExistence type="inferred from homology"/>
<feature type="domain" description="DUF3533" evidence="9">
    <location>
        <begin position="37"/>
        <end position="381"/>
    </location>
</feature>
<dbReference type="PANTHER" id="PTHR43077:SF8">
    <property type="entry name" value="DOXORUBICIN RESISTANCE ABC TRANSPORTER PERMEASE PROTEIN DRRB"/>
    <property type="match status" value="1"/>
</dbReference>
<dbReference type="InterPro" id="IPR022703">
    <property type="entry name" value="DUF3533"/>
</dbReference>
<dbReference type="OrthoDB" id="4571363at2"/>
<dbReference type="Proteomes" id="UP000240424">
    <property type="component" value="Unassembled WGS sequence"/>
</dbReference>
<evidence type="ECO:0000256" key="7">
    <source>
        <dbReference type="SAM" id="MobiDB-lite"/>
    </source>
</evidence>
<feature type="compositionally biased region" description="Basic and acidic residues" evidence="7">
    <location>
        <begin position="484"/>
        <end position="494"/>
    </location>
</feature>
<feature type="transmembrane region" description="Helical" evidence="8">
    <location>
        <begin position="26"/>
        <end position="50"/>
    </location>
</feature>
<keyword evidence="11" id="KW-1185">Reference proteome</keyword>
<evidence type="ECO:0000256" key="1">
    <source>
        <dbReference type="ARBA" id="ARBA00004651"/>
    </source>
</evidence>
<name>A0A2U3P608_9MYCO</name>
<keyword evidence="4 8" id="KW-0812">Transmembrane</keyword>
<evidence type="ECO:0000313" key="11">
    <source>
        <dbReference type="Proteomes" id="UP000240424"/>
    </source>
</evidence>
<evidence type="ECO:0000313" key="10">
    <source>
        <dbReference type="EMBL" id="SPM39179.1"/>
    </source>
</evidence>
<evidence type="ECO:0000256" key="5">
    <source>
        <dbReference type="ARBA" id="ARBA00022989"/>
    </source>
</evidence>
<accession>A0A2U3P608</accession>
<feature type="transmembrane region" description="Helical" evidence="8">
    <location>
        <begin position="332"/>
        <end position="353"/>
    </location>
</feature>
<dbReference type="GO" id="GO:0005886">
    <property type="term" value="C:plasma membrane"/>
    <property type="evidence" value="ECO:0007669"/>
    <property type="project" value="UniProtKB-SubCell"/>
</dbReference>
<feature type="transmembrane region" description="Helical" evidence="8">
    <location>
        <begin position="219"/>
        <end position="249"/>
    </location>
</feature>
<evidence type="ECO:0000256" key="4">
    <source>
        <dbReference type="ARBA" id="ARBA00022692"/>
    </source>
</evidence>
<feature type="region of interest" description="Disordered" evidence="7">
    <location>
        <begin position="434"/>
        <end position="494"/>
    </location>
</feature>
<dbReference type="PANTHER" id="PTHR43077">
    <property type="entry name" value="TRANSPORT PERMEASE YVFS-RELATED"/>
    <property type="match status" value="1"/>
</dbReference>
<keyword evidence="5 8" id="KW-1133">Transmembrane helix</keyword>
<feature type="transmembrane region" description="Helical" evidence="8">
    <location>
        <begin position="270"/>
        <end position="291"/>
    </location>
</feature>
<dbReference type="Pfam" id="PF12051">
    <property type="entry name" value="DUF3533"/>
    <property type="match status" value="1"/>
</dbReference>
<evidence type="ECO:0000256" key="3">
    <source>
        <dbReference type="ARBA" id="ARBA00022475"/>
    </source>
</evidence>